<accession>A0A7L5C188</accession>
<dbReference type="AlphaFoldDB" id="A0A7L5C188"/>
<reference evidence="1 2" key="1">
    <citation type="submission" date="2020-02" db="EMBL/GenBank/DDBJ databases">
        <title>complete genome sequence of Rhodobacteraceae bacterium.</title>
        <authorList>
            <person name="Park J."/>
            <person name="Kim Y.-S."/>
            <person name="Kim K.-H."/>
        </authorList>
    </citation>
    <scope>NUCLEOTIDE SEQUENCE [LARGE SCALE GENOMIC DNA]</scope>
    <source>
        <strain evidence="1 2">RR4-56</strain>
    </source>
</reference>
<dbReference type="KEGG" id="hdh:G5B40_16455"/>
<evidence type="ECO:0000313" key="2">
    <source>
        <dbReference type="Proteomes" id="UP000503336"/>
    </source>
</evidence>
<keyword evidence="2" id="KW-1185">Reference proteome</keyword>
<protein>
    <submittedName>
        <fullName evidence="1">Uncharacterized protein</fullName>
    </submittedName>
</protein>
<dbReference type="RefSeq" id="WP_165100803.1">
    <property type="nucleotide sequence ID" value="NZ_CP049056.1"/>
</dbReference>
<organism evidence="1 2">
    <name type="scientific">Pikeienuella piscinae</name>
    <dbReference type="NCBI Taxonomy" id="2748098"/>
    <lineage>
        <taxon>Bacteria</taxon>
        <taxon>Pseudomonadati</taxon>
        <taxon>Pseudomonadota</taxon>
        <taxon>Alphaproteobacteria</taxon>
        <taxon>Rhodobacterales</taxon>
        <taxon>Paracoccaceae</taxon>
        <taxon>Pikeienuella</taxon>
    </lineage>
</organism>
<name>A0A7L5C188_9RHOB</name>
<dbReference type="Proteomes" id="UP000503336">
    <property type="component" value="Chromosome"/>
</dbReference>
<evidence type="ECO:0000313" key="1">
    <source>
        <dbReference type="EMBL" id="QIE56888.1"/>
    </source>
</evidence>
<proteinExistence type="predicted"/>
<sequence>MIAPVASPAAQNRRKGPHLLQDDRVMSILTGLVIVVAMVTLAQRSDELLSFFFREAPAQVAPQNDEAEVVAGGSTIIDVLANDLNLAPADAANVRIVVSPACGAVEATDGGVLYVASDRCEGKQIFAYCVARGDSCPTASVIVTITPAGPRAALVHASARG</sequence>
<gene>
    <name evidence="1" type="ORF">G5B40_16455</name>
</gene>
<dbReference type="EMBL" id="CP049056">
    <property type="protein sequence ID" value="QIE56888.1"/>
    <property type="molecule type" value="Genomic_DNA"/>
</dbReference>